<dbReference type="PANTHER" id="PTHR42836:SF1">
    <property type="entry name" value="7-CARBOXY-7-DEAZAGUANINE SYNTHASE"/>
    <property type="match status" value="1"/>
</dbReference>
<dbReference type="PANTHER" id="PTHR42836">
    <property type="entry name" value="7-CARBOXY-7-DEAZAGUANINE SYNTHASE"/>
    <property type="match status" value="1"/>
</dbReference>
<keyword evidence="1" id="KW-0408">Iron</keyword>
<dbReference type="EMBL" id="KP671755">
    <property type="protein sequence ID" value="AJT61205.1"/>
    <property type="molecule type" value="Genomic_DNA"/>
</dbReference>
<dbReference type="HAMAP" id="MF_00917">
    <property type="entry name" value="QueE"/>
    <property type="match status" value="1"/>
</dbReference>
<dbReference type="InterPro" id="IPR024924">
    <property type="entry name" value="7-CO-7-deazaguanine_synth-like"/>
</dbReference>
<dbReference type="Gene3D" id="3.20.20.70">
    <property type="entry name" value="Aldolase class I"/>
    <property type="match status" value="1"/>
</dbReference>
<proteinExistence type="inferred from homology"/>
<keyword evidence="1" id="KW-0004">4Fe-4S</keyword>
<protein>
    <submittedName>
        <fullName evidence="3">Radical SAM domain-containing protein</fullName>
    </submittedName>
</protein>
<reference evidence="3 4" key="1">
    <citation type="journal article" date="2016" name="Genom Data">
        <title>Complete genome sequence of a giant Vibrio phage ValKK3 infecting Vibrio alginolyticus.</title>
        <authorList>
            <person name="Lal T.M."/>
            <person name="Sano M."/>
            <person name="Hatai K."/>
            <person name="Ransangan J."/>
        </authorList>
    </citation>
    <scope>NUCLEOTIDE SEQUENCE [LARGE SCALE GENOMIC DNA]</scope>
</reference>
<dbReference type="KEGG" id="vg:26628690"/>
<accession>A0A0D4DBF2</accession>
<dbReference type="OrthoDB" id="5981at10239"/>
<name>A0A0D4DBF2_9CAUD</name>
<evidence type="ECO:0000256" key="1">
    <source>
        <dbReference type="ARBA" id="ARBA00022485"/>
    </source>
</evidence>
<evidence type="ECO:0000313" key="4">
    <source>
        <dbReference type="Proteomes" id="UP000202888"/>
    </source>
</evidence>
<dbReference type="RefSeq" id="YP_009201467.1">
    <property type="nucleotide sequence ID" value="NC_028829.1"/>
</dbReference>
<keyword evidence="1" id="KW-0411">Iron-sulfur</keyword>
<keyword evidence="1" id="KW-0479">Metal-binding</keyword>
<dbReference type="InterPro" id="IPR013785">
    <property type="entry name" value="Aldolase_TIM"/>
</dbReference>
<dbReference type="GO" id="GO:0016829">
    <property type="term" value="F:lyase activity"/>
    <property type="evidence" value="ECO:0007669"/>
    <property type="project" value="UniProtKB-KW"/>
</dbReference>
<dbReference type="SUPFAM" id="SSF102114">
    <property type="entry name" value="Radical SAM enzymes"/>
    <property type="match status" value="1"/>
</dbReference>
<evidence type="ECO:0000256" key="2">
    <source>
        <dbReference type="ARBA" id="ARBA00023239"/>
    </source>
</evidence>
<keyword evidence="4" id="KW-1185">Reference proteome</keyword>
<dbReference type="InterPro" id="IPR058240">
    <property type="entry name" value="rSAM_sf"/>
</dbReference>
<organism evidence="3 4">
    <name type="scientific">Vibrio phage ValKK3</name>
    <dbReference type="NCBI Taxonomy" id="1610855"/>
    <lineage>
        <taxon>Viruses</taxon>
        <taxon>Duplodnaviria</taxon>
        <taxon>Heunggongvirae</taxon>
        <taxon>Uroviricota</taxon>
        <taxon>Caudoviricetes</taxon>
        <taxon>Pantevenvirales</taxon>
        <taxon>Straboviridae</taxon>
        <taxon>Schizotequatrovirus</taxon>
        <taxon>Schizotequatrovirus valkk3</taxon>
    </lineage>
</organism>
<sequence>MQVRWTEMFYSVQGEGKYTGQASLFFRFWGCNLECHGFGQEDPTNKDTWVLDFKDYDPKANNVTSVEDLPVWTRGCDSSYTWAKKYAHLASKSEVPDVCEAMLDKLPNREWGEIHWVITGGEPMMNQSQIIEMMNYFIEIDNYPKHITIETNGTRDLKPEFSERWALIQWKARSEKPQLSFSVSFKLFNVTGEVAEKAIKPKVVNKYARIADVWLKPVVVDKEACWDELDTTIALYKAENNLHNVPVYIMPCGATQEEQEQDGYMASIAGKALERGYNVSVRVHVWIWGNAVGT</sequence>
<evidence type="ECO:0000313" key="3">
    <source>
        <dbReference type="EMBL" id="AJT61205.1"/>
    </source>
</evidence>
<dbReference type="GO" id="GO:0051539">
    <property type="term" value="F:4 iron, 4 sulfur cluster binding"/>
    <property type="evidence" value="ECO:0007669"/>
    <property type="project" value="UniProtKB-KW"/>
</dbReference>
<dbReference type="Proteomes" id="UP000202888">
    <property type="component" value="Segment"/>
</dbReference>
<dbReference type="GeneID" id="26628690"/>
<keyword evidence="2" id="KW-0456">Lyase</keyword>